<dbReference type="STRING" id="652103.Rpdx1_2493"/>
<name>E6VFJ2_RHOPX</name>
<gene>
    <name evidence="1" type="ordered locus">Rpdx1_2493</name>
</gene>
<evidence type="ECO:0000313" key="2">
    <source>
        <dbReference type="Proteomes" id="UP000001402"/>
    </source>
</evidence>
<sequence>MANGDFEILSGAKFAAIANRASDFINSELRLGNSTDEVVCILVRVAADYAAAEYGLDYLEGLAHVLRESPKLSQEQGQ</sequence>
<dbReference type="EMBL" id="CP002418">
    <property type="protein sequence ID" value="ADU44084.1"/>
    <property type="molecule type" value="Genomic_DNA"/>
</dbReference>
<protein>
    <submittedName>
        <fullName evidence="1">Uncharacterized protein</fullName>
    </submittedName>
</protein>
<organism evidence="1 2">
    <name type="scientific">Rhodopseudomonas palustris (strain DX-1)</name>
    <dbReference type="NCBI Taxonomy" id="652103"/>
    <lineage>
        <taxon>Bacteria</taxon>
        <taxon>Pseudomonadati</taxon>
        <taxon>Pseudomonadota</taxon>
        <taxon>Alphaproteobacteria</taxon>
        <taxon>Hyphomicrobiales</taxon>
        <taxon>Nitrobacteraceae</taxon>
        <taxon>Rhodopseudomonas</taxon>
    </lineage>
</organism>
<dbReference type="KEGG" id="rpx:Rpdx1_2493"/>
<dbReference type="HOGENOM" id="CLU_2619714_0_0_5"/>
<dbReference type="Proteomes" id="UP000001402">
    <property type="component" value="Chromosome"/>
</dbReference>
<dbReference type="BioCyc" id="RPAL652103:RPDX1_RS12255-MONOMER"/>
<accession>E6VFJ2</accession>
<evidence type="ECO:0000313" key="1">
    <source>
        <dbReference type="EMBL" id="ADU44084.1"/>
    </source>
</evidence>
<dbReference type="AlphaFoldDB" id="E6VFJ2"/>
<proteinExistence type="predicted"/>
<reference evidence="1" key="1">
    <citation type="submission" date="2010-12" db="EMBL/GenBank/DDBJ databases">
        <title>Complete sequence of Rhodopseudomonas palustris DX-1.</title>
        <authorList>
            <consortium name="US DOE Joint Genome Institute"/>
            <person name="Lucas S."/>
            <person name="Copeland A."/>
            <person name="Lapidus A."/>
            <person name="Cheng J.-F."/>
            <person name="Goodwin L."/>
            <person name="Pitluck S."/>
            <person name="Misra M."/>
            <person name="Chertkov O."/>
            <person name="Detter J.C."/>
            <person name="Han C."/>
            <person name="Tapia R."/>
            <person name="Land M."/>
            <person name="Hauser L."/>
            <person name="Kyrpides N."/>
            <person name="Ivanova N."/>
            <person name="Ovchinnikova G."/>
            <person name="Logan B."/>
            <person name="Oda Y."/>
            <person name="Harwood C."/>
            <person name="Woyke T."/>
        </authorList>
    </citation>
    <scope>NUCLEOTIDE SEQUENCE [LARGE SCALE GENOMIC DNA]</scope>
    <source>
        <strain evidence="1">DX-1</strain>
    </source>
</reference>